<proteinExistence type="inferred from homology"/>
<dbReference type="AlphaFoldDB" id="A0A3M7FLH1"/>
<dbReference type="InterPro" id="IPR023674">
    <property type="entry name" value="Ribosomal_uL1-like"/>
</dbReference>
<dbReference type="CDD" id="cd00403">
    <property type="entry name" value="Ribosomal_L1"/>
    <property type="match status" value="1"/>
</dbReference>
<dbReference type="GO" id="GO:0003735">
    <property type="term" value="F:structural constituent of ribosome"/>
    <property type="evidence" value="ECO:0007669"/>
    <property type="project" value="TreeGrafter"/>
</dbReference>
<evidence type="ECO:0000313" key="5">
    <source>
        <dbReference type="EMBL" id="RMY89622.1"/>
    </source>
</evidence>
<sequence length="360" mass="39294">MGTYRHFPETVVPEAVKPSPEPPPSPSISCCDFKTTTTTTTIRVGTSQIAPALFNMAAPARYCPSCLSAVGRTSTTSLLHRSAPSVTSSPFQQLRFAQTSQNAQKYKRKDQPASQKKKKTRSTFAQPDLRDAIQFSLVDAMRYLRAAEVGRSPAASKYEVHLRLRTLKNGPVVRNRLRLPHPVKTDLRICVIAPPDSQAARAAQAEGASLVGEENVFDAVKEGRIDFDRCICHQDSLTKLQKSGVARILGPRGLMPSAKTGTVVKDVRASVREMVGASEYRERMGVVRMSVGQLGFTPEEMQRNIRAFVEGVKRDIAGLSDRISKEIHEVVLSSTNGPGMSLNGEMRSAGSVPTRDVSTL</sequence>
<feature type="region of interest" description="Disordered" evidence="4">
    <location>
        <begin position="1"/>
        <end position="28"/>
    </location>
</feature>
<dbReference type="EMBL" id="QWIR01000062">
    <property type="protein sequence ID" value="RMY89622.1"/>
    <property type="molecule type" value="Genomic_DNA"/>
</dbReference>
<dbReference type="InterPro" id="IPR028364">
    <property type="entry name" value="Ribosomal_uL1/biogenesis"/>
</dbReference>
<keyword evidence="3" id="KW-0687">Ribonucleoprotein</keyword>
<feature type="region of interest" description="Disordered" evidence="4">
    <location>
        <begin position="100"/>
        <end position="124"/>
    </location>
</feature>
<evidence type="ECO:0000313" key="6">
    <source>
        <dbReference type="Proteomes" id="UP000268823"/>
    </source>
</evidence>
<protein>
    <recommendedName>
        <fullName evidence="7">Ribosomal protein L1</fullName>
    </recommendedName>
</protein>
<keyword evidence="2" id="KW-0689">Ribosomal protein</keyword>
<evidence type="ECO:0000256" key="2">
    <source>
        <dbReference type="ARBA" id="ARBA00022980"/>
    </source>
</evidence>
<name>A0A3M7FLH1_HORWE</name>
<dbReference type="Gene3D" id="3.40.50.790">
    <property type="match status" value="1"/>
</dbReference>
<dbReference type="SUPFAM" id="SSF56808">
    <property type="entry name" value="Ribosomal protein L1"/>
    <property type="match status" value="1"/>
</dbReference>
<organism evidence="5 6">
    <name type="scientific">Hortaea werneckii</name>
    <name type="common">Black yeast</name>
    <name type="synonym">Cladosporium werneckii</name>
    <dbReference type="NCBI Taxonomy" id="91943"/>
    <lineage>
        <taxon>Eukaryota</taxon>
        <taxon>Fungi</taxon>
        <taxon>Dikarya</taxon>
        <taxon>Ascomycota</taxon>
        <taxon>Pezizomycotina</taxon>
        <taxon>Dothideomycetes</taxon>
        <taxon>Dothideomycetidae</taxon>
        <taxon>Mycosphaerellales</taxon>
        <taxon>Teratosphaeriaceae</taxon>
        <taxon>Hortaea</taxon>
    </lineage>
</organism>
<comment type="caution">
    <text evidence="5">The sequence shown here is derived from an EMBL/GenBank/DDBJ whole genome shotgun (WGS) entry which is preliminary data.</text>
</comment>
<dbReference type="Proteomes" id="UP000268823">
    <property type="component" value="Unassembled WGS sequence"/>
</dbReference>
<evidence type="ECO:0000256" key="1">
    <source>
        <dbReference type="ARBA" id="ARBA00010531"/>
    </source>
</evidence>
<evidence type="ECO:0000256" key="4">
    <source>
        <dbReference type="SAM" id="MobiDB-lite"/>
    </source>
</evidence>
<dbReference type="GO" id="GO:0005762">
    <property type="term" value="C:mitochondrial large ribosomal subunit"/>
    <property type="evidence" value="ECO:0007669"/>
    <property type="project" value="TreeGrafter"/>
</dbReference>
<dbReference type="PANTHER" id="PTHR36427">
    <property type="entry name" value="54S RIBOSOMAL PROTEIN L1, MITOCHONDRIAL"/>
    <property type="match status" value="1"/>
</dbReference>
<evidence type="ECO:0000256" key="3">
    <source>
        <dbReference type="ARBA" id="ARBA00023274"/>
    </source>
</evidence>
<dbReference type="VEuPathDB" id="FungiDB:BTJ68_08614"/>
<evidence type="ECO:0008006" key="7">
    <source>
        <dbReference type="Google" id="ProtNLM"/>
    </source>
</evidence>
<feature type="region of interest" description="Disordered" evidence="4">
    <location>
        <begin position="335"/>
        <end position="360"/>
    </location>
</feature>
<comment type="similarity">
    <text evidence="1">Belongs to the universal ribosomal protein uL1 family.</text>
</comment>
<dbReference type="OrthoDB" id="1747252at2759"/>
<gene>
    <name evidence="5" type="ORF">D0861_04160</name>
</gene>
<dbReference type="FunFam" id="3.40.50.790:FF:000001">
    <property type="entry name" value="50S ribosomal protein L1"/>
    <property type="match status" value="1"/>
</dbReference>
<reference evidence="5 6" key="1">
    <citation type="journal article" date="2018" name="BMC Genomics">
        <title>Genomic evidence for intraspecific hybridization in a clonal and extremely halotolerant yeast.</title>
        <authorList>
            <person name="Gostincar C."/>
            <person name="Stajich J.E."/>
            <person name="Zupancic J."/>
            <person name="Zalar P."/>
            <person name="Gunde-Cimerman N."/>
        </authorList>
    </citation>
    <scope>NUCLEOTIDE SEQUENCE [LARGE SCALE GENOMIC DNA]</scope>
    <source>
        <strain evidence="5 6">EXF-2788</strain>
    </source>
</reference>
<accession>A0A3M7FLH1</accession>
<dbReference type="Gene3D" id="3.30.190.20">
    <property type="match status" value="1"/>
</dbReference>
<dbReference type="PANTHER" id="PTHR36427:SF3">
    <property type="entry name" value="LARGE RIBOSOMAL SUBUNIT PROTEIN UL1M"/>
    <property type="match status" value="1"/>
</dbReference>
<dbReference type="Pfam" id="PF00687">
    <property type="entry name" value="Ribosomal_L1"/>
    <property type="match status" value="1"/>
</dbReference>
<dbReference type="InterPro" id="IPR016095">
    <property type="entry name" value="Ribosomal_uL1_3-a/b-sand"/>
</dbReference>